<evidence type="ECO:0000313" key="2">
    <source>
        <dbReference type="EMBL" id="MCI55311.1"/>
    </source>
</evidence>
<feature type="region of interest" description="Disordered" evidence="1">
    <location>
        <begin position="1"/>
        <end position="61"/>
    </location>
</feature>
<keyword evidence="3" id="KW-1185">Reference proteome</keyword>
<organism evidence="2 3">
    <name type="scientific">Trifolium medium</name>
    <dbReference type="NCBI Taxonomy" id="97028"/>
    <lineage>
        <taxon>Eukaryota</taxon>
        <taxon>Viridiplantae</taxon>
        <taxon>Streptophyta</taxon>
        <taxon>Embryophyta</taxon>
        <taxon>Tracheophyta</taxon>
        <taxon>Spermatophyta</taxon>
        <taxon>Magnoliopsida</taxon>
        <taxon>eudicotyledons</taxon>
        <taxon>Gunneridae</taxon>
        <taxon>Pentapetalae</taxon>
        <taxon>rosids</taxon>
        <taxon>fabids</taxon>
        <taxon>Fabales</taxon>
        <taxon>Fabaceae</taxon>
        <taxon>Papilionoideae</taxon>
        <taxon>50 kb inversion clade</taxon>
        <taxon>NPAAA clade</taxon>
        <taxon>Hologalegina</taxon>
        <taxon>IRL clade</taxon>
        <taxon>Trifolieae</taxon>
        <taxon>Trifolium</taxon>
    </lineage>
</organism>
<sequence length="61" mass="5952">MPKKKIATKVRQKSGGFTSGGFGGGRSSVVVSGVSEGGSGGGADGDFRDCAGGNGTETRRS</sequence>
<evidence type="ECO:0000256" key="1">
    <source>
        <dbReference type="SAM" id="MobiDB-lite"/>
    </source>
</evidence>
<feature type="compositionally biased region" description="Basic residues" evidence="1">
    <location>
        <begin position="1"/>
        <end position="12"/>
    </location>
</feature>
<feature type="compositionally biased region" description="Gly residues" evidence="1">
    <location>
        <begin position="35"/>
        <end position="44"/>
    </location>
</feature>
<proteinExistence type="predicted"/>
<protein>
    <submittedName>
        <fullName evidence="2">Uncharacterized protein</fullName>
    </submittedName>
</protein>
<dbReference type="Proteomes" id="UP000265520">
    <property type="component" value="Unassembled WGS sequence"/>
</dbReference>
<dbReference type="EMBL" id="LXQA010494186">
    <property type="protein sequence ID" value="MCI55311.1"/>
    <property type="molecule type" value="Genomic_DNA"/>
</dbReference>
<feature type="compositionally biased region" description="Gly residues" evidence="1">
    <location>
        <begin position="17"/>
        <end position="26"/>
    </location>
</feature>
<name>A0A392T2F7_9FABA</name>
<feature type="non-terminal residue" evidence="2">
    <location>
        <position position="61"/>
    </location>
</feature>
<evidence type="ECO:0000313" key="3">
    <source>
        <dbReference type="Proteomes" id="UP000265520"/>
    </source>
</evidence>
<reference evidence="2 3" key="1">
    <citation type="journal article" date="2018" name="Front. Plant Sci.">
        <title>Red Clover (Trifolium pratense) and Zigzag Clover (T. medium) - A Picture of Genomic Similarities and Differences.</title>
        <authorList>
            <person name="Dluhosova J."/>
            <person name="Istvanek J."/>
            <person name="Nedelnik J."/>
            <person name="Repkova J."/>
        </authorList>
    </citation>
    <scope>NUCLEOTIDE SEQUENCE [LARGE SCALE GENOMIC DNA]</scope>
    <source>
        <strain evidence="3">cv. 10/8</strain>
        <tissue evidence="2">Leaf</tissue>
    </source>
</reference>
<accession>A0A392T2F7</accession>
<comment type="caution">
    <text evidence="2">The sequence shown here is derived from an EMBL/GenBank/DDBJ whole genome shotgun (WGS) entry which is preliminary data.</text>
</comment>
<dbReference type="AlphaFoldDB" id="A0A392T2F7"/>